<reference evidence="1 2" key="1">
    <citation type="submission" date="2016-11" db="EMBL/GenBank/DDBJ databases">
        <authorList>
            <person name="Jaros S."/>
            <person name="Januszkiewicz K."/>
            <person name="Wedrychowicz H."/>
        </authorList>
    </citation>
    <scope>NUCLEOTIDE SEQUENCE [LARGE SCALE GENOMIC DNA]</scope>
    <source>
        <strain evidence="1 2">DSM 24787</strain>
    </source>
</reference>
<organism evidence="1 2">
    <name type="scientific">Chitinophaga niabensis</name>
    <dbReference type="NCBI Taxonomy" id="536979"/>
    <lineage>
        <taxon>Bacteria</taxon>
        <taxon>Pseudomonadati</taxon>
        <taxon>Bacteroidota</taxon>
        <taxon>Chitinophagia</taxon>
        <taxon>Chitinophagales</taxon>
        <taxon>Chitinophagaceae</taxon>
        <taxon>Chitinophaga</taxon>
    </lineage>
</organism>
<accession>A0A1N6K5U2</accession>
<dbReference type="AlphaFoldDB" id="A0A1N6K5U2"/>
<sequence>MPDYLKYLDPATGMNINNRQIYLFHWDNLPHFFVINNAGTPLQAI</sequence>
<keyword evidence="2" id="KW-1185">Reference proteome</keyword>
<evidence type="ECO:0000313" key="1">
    <source>
        <dbReference type="EMBL" id="SIO51803.1"/>
    </source>
</evidence>
<protein>
    <submittedName>
        <fullName evidence="1">Uncharacterized protein</fullName>
    </submittedName>
</protein>
<dbReference type="STRING" id="536979.SAMN04488055_5114"/>
<dbReference type="Proteomes" id="UP000185003">
    <property type="component" value="Unassembled WGS sequence"/>
</dbReference>
<dbReference type="EMBL" id="FSRA01000002">
    <property type="protein sequence ID" value="SIO51803.1"/>
    <property type="molecule type" value="Genomic_DNA"/>
</dbReference>
<gene>
    <name evidence="1" type="ORF">SAMN04488055_5114</name>
</gene>
<evidence type="ECO:0000313" key="2">
    <source>
        <dbReference type="Proteomes" id="UP000185003"/>
    </source>
</evidence>
<proteinExistence type="predicted"/>
<name>A0A1N6K5U2_9BACT</name>